<gene>
    <name evidence="1" type="primary">A05g508190.1_BraROA</name>
    <name evidence="1" type="ORF">IGI04_020034</name>
</gene>
<reference evidence="1 2" key="1">
    <citation type="submission" date="2021-03" db="EMBL/GenBank/DDBJ databases">
        <authorList>
            <person name="King G.J."/>
            <person name="Bancroft I."/>
            <person name="Baten A."/>
            <person name="Bloomfield J."/>
            <person name="Borpatragohain P."/>
            <person name="He Z."/>
            <person name="Irish N."/>
            <person name="Irwin J."/>
            <person name="Liu K."/>
            <person name="Mauleon R.P."/>
            <person name="Moore J."/>
            <person name="Morris R."/>
            <person name="Ostergaard L."/>
            <person name="Wang B."/>
            <person name="Wells R."/>
        </authorList>
    </citation>
    <scope>NUCLEOTIDE SEQUENCE [LARGE SCALE GENOMIC DNA]</scope>
    <source>
        <strain evidence="1">R-o-18</strain>
        <tissue evidence="1">Leaf</tissue>
    </source>
</reference>
<keyword evidence="2" id="KW-1185">Reference proteome</keyword>
<evidence type="ECO:0000313" key="1">
    <source>
        <dbReference type="EMBL" id="KAG5398220.1"/>
    </source>
</evidence>
<organism evidence="1 2">
    <name type="scientific">Brassica rapa subsp. trilocularis</name>
    <dbReference type="NCBI Taxonomy" id="1813537"/>
    <lineage>
        <taxon>Eukaryota</taxon>
        <taxon>Viridiplantae</taxon>
        <taxon>Streptophyta</taxon>
        <taxon>Embryophyta</taxon>
        <taxon>Tracheophyta</taxon>
        <taxon>Spermatophyta</taxon>
        <taxon>Magnoliopsida</taxon>
        <taxon>eudicotyledons</taxon>
        <taxon>Gunneridae</taxon>
        <taxon>Pentapetalae</taxon>
        <taxon>rosids</taxon>
        <taxon>malvids</taxon>
        <taxon>Brassicales</taxon>
        <taxon>Brassicaceae</taxon>
        <taxon>Brassiceae</taxon>
        <taxon>Brassica</taxon>
    </lineage>
</organism>
<comment type="caution">
    <text evidence="1">The sequence shown here is derived from an EMBL/GenBank/DDBJ whole genome shotgun (WGS) entry which is preliminary data.</text>
</comment>
<dbReference type="EMBL" id="JADBGQ010000005">
    <property type="protein sequence ID" value="KAG5398220.1"/>
    <property type="molecule type" value="Genomic_DNA"/>
</dbReference>
<accession>A0ABQ7MHK7</accession>
<protein>
    <submittedName>
        <fullName evidence="1">Uncharacterized protein</fullName>
    </submittedName>
</protein>
<sequence>MLDILKLKLKTSRSTSVFLDYLLSSDLRLHLSFIGLEKVLIDTNYRLSIDTTFNPSMQLLNYRSTFFLVIFTVRINDHASACALISSNLAVPRRPLPSIE</sequence>
<name>A0ABQ7MHK7_BRACM</name>
<evidence type="ECO:0000313" key="2">
    <source>
        <dbReference type="Proteomes" id="UP000823674"/>
    </source>
</evidence>
<dbReference type="Proteomes" id="UP000823674">
    <property type="component" value="Chromosome A05"/>
</dbReference>
<proteinExistence type="predicted"/>